<feature type="domain" description="Gnk2-homologous" evidence="11">
    <location>
        <begin position="61"/>
        <end position="163"/>
    </location>
</feature>
<evidence type="ECO:0000313" key="13">
    <source>
        <dbReference type="Proteomes" id="UP001457282"/>
    </source>
</evidence>
<feature type="signal peptide" evidence="10">
    <location>
        <begin position="1"/>
        <end position="22"/>
    </location>
</feature>
<dbReference type="InterPro" id="IPR051378">
    <property type="entry name" value="Cell2Cell_Antifungal"/>
</dbReference>
<proteinExistence type="inferred from homology"/>
<organism evidence="12 13">
    <name type="scientific">Rubus argutus</name>
    <name type="common">Southern blackberry</name>
    <dbReference type="NCBI Taxonomy" id="59490"/>
    <lineage>
        <taxon>Eukaryota</taxon>
        <taxon>Viridiplantae</taxon>
        <taxon>Streptophyta</taxon>
        <taxon>Embryophyta</taxon>
        <taxon>Tracheophyta</taxon>
        <taxon>Spermatophyta</taxon>
        <taxon>Magnoliopsida</taxon>
        <taxon>eudicotyledons</taxon>
        <taxon>Gunneridae</taxon>
        <taxon>Pentapetalae</taxon>
        <taxon>rosids</taxon>
        <taxon>fabids</taxon>
        <taxon>Rosales</taxon>
        <taxon>Rosaceae</taxon>
        <taxon>Rosoideae</taxon>
        <taxon>Rosoideae incertae sedis</taxon>
        <taxon>Rubus</taxon>
    </lineage>
</organism>
<dbReference type="AlphaFoldDB" id="A0AAW1W618"/>
<name>A0AAW1W618_RUBAR</name>
<comment type="similarity">
    <text evidence="8">Belongs to the cysteine-rich repeat secretory protein family. Plasmodesmata-located proteins (PDLD) subfamily.</text>
</comment>
<evidence type="ECO:0000256" key="6">
    <source>
        <dbReference type="ARBA" id="ARBA00023157"/>
    </source>
</evidence>
<dbReference type="GO" id="GO:0009506">
    <property type="term" value="C:plasmodesma"/>
    <property type="evidence" value="ECO:0007669"/>
    <property type="project" value="UniProtKB-SubCell"/>
</dbReference>
<evidence type="ECO:0000256" key="1">
    <source>
        <dbReference type="ARBA" id="ARBA00004251"/>
    </source>
</evidence>
<evidence type="ECO:0000313" key="12">
    <source>
        <dbReference type="EMBL" id="KAK9919405.1"/>
    </source>
</evidence>
<dbReference type="PANTHER" id="PTHR32080">
    <property type="entry name" value="ANTIFUNGAL PROTEIN GINKBILOBIN-2-LIKE"/>
    <property type="match status" value="1"/>
</dbReference>
<evidence type="ECO:0000256" key="7">
    <source>
        <dbReference type="ARBA" id="ARBA00024184"/>
    </source>
</evidence>
<keyword evidence="6" id="KW-1015">Disulfide bond</keyword>
<dbReference type="PROSITE" id="PS51473">
    <property type="entry name" value="GNK2"/>
    <property type="match status" value="1"/>
</dbReference>
<accession>A0AAW1W618</accession>
<dbReference type="Gene3D" id="3.30.430.20">
    <property type="entry name" value="Gnk2 domain, C-X8-C-X2-C motif"/>
    <property type="match status" value="1"/>
</dbReference>
<dbReference type="PANTHER" id="PTHR32080:SF6">
    <property type="entry name" value="PLASMODESMATA-LOCATED PROTEIN 4"/>
    <property type="match status" value="1"/>
</dbReference>
<dbReference type="EMBL" id="JBEDUW010000006">
    <property type="protein sequence ID" value="KAK9919405.1"/>
    <property type="molecule type" value="Genomic_DNA"/>
</dbReference>
<evidence type="ECO:0000256" key="10">
    <source>
        <dbReference type="SAM" id="SignalP"/>
    </source>
</evidence>
<dbReference type="Proteomes" id="UP001457282">
    <property type="component" value="Unassembled WGS sequence"/>
</dbReference>
<evidence type="ECO:0000256" key="8">
    <source>
        <dbReference type="ARBA" id="ARBA00038393"/>
    </source>
</evidence>
<evidence type="ECO:0000256" key="9">
    <source>
        <dbReference type="SAM" id="Phobius"/>
    </source>
</evidence>
<sequence length="211" mass="22600">MDSTSKRFYRALLLCFAALFLSRDFNFRSQASVAARVQLHGCYLHYKLDGVDSDYSGKQRPLHKTCGDDVGGFISGGSGGGFEEMRKAAFGALESGVVSGDGFCKTRYELMEVMAQCEGGLGGCECGECVSSAVEIAEEECGGSVSGEIYLAECFLSFAYHPEESHPGEERKDQKGSNGKALAIVVGGAAALCFGVILLLFLKSWGKKDDY</sequence>
<gene>
    <name evidence="12" type="ORF">M0R45_027998</name>
</gene>
<dbReference type="InterPro" id="IPR002902">
    <property type="entry name" value="GNK2"/>
</dbReference>
<keyword evidence="9" id="KW-0812">Transmembrane</keyword>
<keyword evidence="13" id="KW-1185">Reference proteome</keyword>
<feature type="transmembrane region" description="Helical" evidence="9">
    <location>
        <begin position="181"/>
        <end position="202"/>
    </location>
</feature>
<keyword evidence="9" id="KW-1133">Transmembrane helix</keyword>
<evidence type="ECO:0000256" key="5">
    <source>
        <dbReference type="ARBA" id="ARBA00022949"/>
    </source>
</evidence>
<evidence type="ECO:0000256" key="2">
    <source>
        <dbReference type="ARBA" id="ARBA00022581"/>
    </source>
</evidence>
<keyword evidence="3 10" id="KW-0732">Signal</keyword>
<keyword evidence="4" id="KW-0677">Repeat</keyword>
<keyword evidence="5" id="KW-0965">Cell junction</keyword>
<protein>
    <recommendedName>
        <fullName evidence="11">Gnk2-homologous domain-containing protein</fullName>
    </recommendedName>
</protein>
<dbReference type="Pfam" id="PF01657">
    <property type="entry name" value="Stress-antifung"/>
    <property type="match status" value="1"/>
</dbReference>
<feature type="chain" id="PRO_5043710619" description="Gnk2-homologous domain-containing protein" evidence="10">
    <location>
        <begin position="23"/>
        <end position="211"/>
    </location>
</feature>
<keyword evidence="2" id="KW-0945">Host-virus interaction</keyword>
<comment type="subcellular location">
    <subcellularLocation>
        <location evidence="7">Cell junction</location>
        <location evidence="7">Plasmodesma</location>
    </subcellularLocation>
    <subcellularLocation>
        <location evidence="1">Cell membrane</location>
        <topology evidence="1">Single-pass type I membrane protein</topology>
    </subcellularLocation>
</comment>
<dbReference type="GO" id="GO:0010497">
    <property type="term" value="P:plasmodesmata-mediated intercellular transport"/>
    <property type="evidence" value="ECO:0007669"/>
    <property type="project" value="TreeGrafter"/>
</dbReference>
<evidence type="ECO:0000256" key="3">
    <source>
        <dbReference type="ARBA" id="ARBA00022729"/>
    </source>
</evidence>
<dbReference type="GO" id="GO:0005886">
    <property type="term" value="C:plasma membrane"/>
    <property type="evidence" value="ECO:0007669"/>
    <property type="project" value="UniProtKB-SubCell"/>
</dbReference>
<dbReference type="GO" id="GO:0046739">
    <property type="term" value="P:transport of virus in multicellular host"/>
    <property type="evidence" value="ECO:0007669"/>
    <property type="project" value="TreeGrafter"/>
</dbReference>
<keyword evidence="9" id="KW-0472">Membrane</keyword>
<evidence type="ECO:0000256" key="4">
    <source>
        <dbReference type="ARBA" id="ARBA00022737"/>
    </source>
</evidence>
<evidence type="ECO:0000259" key="11">
    <source>
        <dbReference type="PROSITE" id="PS51473"/>
    </source>
</evidence>
<reference evidence="12 13" key="1">
    <citation type="journal article" date="2023" name="G3 (Bethesda)">
        <title>A chromosome-length genome assembly and annotation of blackberry (Rubus argutus, cv. 'Hillquist').</title>
        <authorList>
            <person name="Bruna T."/>
            <person name="Aryal R."/>
            <person name="Dudchenko O."/>
            <person name="Sargent D.J."/>
            <person name="Mead D."/>
            <person name="Buti M."/>
            <person name="Cavallini A."/>
            <person name="Hytonen T."/>
            <person name="Andres J."/>
            <person name="Pham M."/>
            <person name="Weisz D."/>
            <person name="Mascagni F."/>
            <person name="Usai G."/>
            <person name="Natali L."/>
            <person name="Bassil N."/>
            <person name="Fernandez G.E."/>
            <person name="Lomsadze A."/>
            <person name="Armour M."/>
            <person name="Olukolu B."/>
            <person name="Poorten T."/>
            <person name="Britton C."/>
            <person name="Davik J."/>
            <person name="Ashrafi H."/>
            <person name="Aiden E.L."/>
            <person name="Borodovsky M."/>
            <person name="Worthington M."/>
        </authorList>
    </citation>
    <scope>NUCLEOTIDE SEQUENCE [LARGE SCALE GENOMIC DNA]</scope>
    <source>
        <strain evidence="12">PI 553951</strain>
    </source>
</reference>
<dbReference type="InterPro" id="IPR038408">
    <property type="entry name" value="GNK2_sf"/>
</dbReference>
<comment type="caution">
    <text evidence="12">The sequence shown here is derived from an EMBL/GenBank/DDBJ whole genome shotgun (WGS) entry which is preliminary data.</text>
</comment>